<gene>
    <name evidence="1" type="ORF">NW209_05265</name>
</gene>
<dbReference type="EMBL" id="JANRHJ010000005">
    <property type="protein sequence ID" value="MCR8873431.1"/>
    <property type="molecule type" value="Genomic_DNA"/>
</dbReference>
<reference evidence="1 2" key="1">
    <citation type="submission" date="2022-08" db="EMBL/GenBank/DDBJ databases">
        <authorList>
            <person name="Zeman M."/>
            <person name="Kubasova T."/>
        </authorList>
    </citation>
    <scope>NUCLEOTIDE SEQUENCE [LARGE SCALE GENOMIC DNA]</scope>
    <source>
        <strain evidence="1 2">ET62</strain>
    </source>
</reference>
<dbReference type="AlphaFoldDB" id="A0AAW5N4W5"/>
<dbReference type="GeneID" id="82444814"/>
<dbReference type="Proteomes" id="UP001204579">
    <property type="component" value="Unassembled WGS sequence"/>
</dbReference>
<organism evidence="1 2">
    <name type="scientific">Phocaeicola barnesiae</name>
    <dbReference type="NCBI Taxonomy" id="376804"/>
    <lineage>
        <taxon>Bacteria</taxon>
        <taxon>Pseudomonadati</taxon>
        <taxon>Bacteroidota</taxon>
        <taxon>Bacteroidia</taxon>
        <taxon>Bacteroidales</taxon>
        <taxon>Bacteroidaceae</taxon>
        <taxon>Phocaeicola</taxon>
    </lineage>
</organism>
<evidence type="ECO:0000313" key="2">
    <source>
        <dbReference type="Proteomes" id="UP001204579"/>
    </source>
</evidence>
<proteinExistence type="predicted"/>
<accession>A0AAW5N4W5</accession>
<comment type="caution">
    <text evidence="1">The sequence shown here is derived from an EMBL/GenBank/DDBJ whole genome shotgun (WGS) entry which is preliminary data.</text>
</comment>
<evidence type="ECO:0000313" key="1">
    <source>
        <dbReference type="EMBL" id="MCR8873431.1"/>
    </source>
</evidence>
<name>A0AAW5N4W5_9BACT</name>
<keyword evidence="2" id="KW-1185">Reference proteome</keyword>
<dbReference type="RefSeq" id="WP_018710592.1">
    <property type="nucleotide sequence ID" value="NZ_CALULB010000032.1"/>
</dbReference>
<protein>
    <submittedName>
        <fullName evidence="1">Uncharacterized protein</fullName>
    </submittedName>
</protein>
<sequence length="52" mass="5914">MKNNVELTDKKEIYVAPVCECIEMDMEGMLCASTYNEMNPFDTVGDNFGGEW</sequence>